<organism evidence="1 2">
    <name type="scientific">Dorcoceras hygrometricum</name>
    <dbReference type="NCBI Taxonomy" id="472368"/>
    <lineage>
        <taxon>Eukaryota</taxon>
        <taxon>Viridiplantae</taxon>
        <taxon>Streptophyta</taxon>
        <taxon>Embryophyta</taxon>
        <taxon>Tracheophyta</taxon>
        <taxon>Spermatophyta</taxon>
        <taxon>Magnoliopsida</taxon>
        <taxon>eudicotyledons</taxon>
        <taxon>Gunneridae</taxon>
        <taxon>Pentapetalae</taxon>
        <taxon>asterids</taxon>
        <taxon>lamiids</taxon>
        <taxon>Lamiales</taxon>
        <taxon>Gesneriaceae</taxon>
        <taxon>Didymocarpoideae</taxon>
        <taxon>Trichosporeae</taxon>
        <taxon>Loxocarpinae</taxon>
        <taxon>Dorcoceras</taxon>
    </lineage>
</organism>
<gene>
    <name evidence="1" type="ORF">F511_39125</name>
</gene>
<accession>A0A2Z7CES0</accession>
<dbReference type="Proteomes" id="UP000250235">
    <property type="component" value="Unassembled WGS sequence"/>
</dbReference>
<sequence>MAQYQILARKPLGPSGTGPKQTLEVKTVSQQPRVCRTVAATCAHSVRRWAADAAQHRARQSRMVAGQHAQRPPAYAQPLRAATVRMVEHAARSYSAPCVQLRRLPPTSFTGKLALQRLAAVDLLIRSTTGNRTPSSACTRRHDKFTMDGISSST</sequence>
<name>A0A2Z7CES0_9LAMI</name>
<dbReference type="EMBL" id="KQ996045">
    <property type="protein sequence ID" value="KZV45560.1"/>
    <property type="molecule type" value="Genomic_DNA"/>
</dbReference>
<keyword evidence="2" id="KW-1185">Reference proteome</keyword>
<evidence type="ECO:0000313" key="2">
    <source>
        <dbReference type="Proteomes" id="UP000250235"/>
    </source>
</evidence>
<dbReference type="AlphaFoldDB" id="A0A2Z7CES0"/>
<evidence type="ECO:0000313" key="1">
    <source>
        <dbReference type="EMBL" id="KZV45560.1"/>
    </source>
</evidence>
<reference evidence="1 2" key="1">
    <citation type="journal article" date="2015" name="Proc. Natl. Acad. Sci. U.S.A.">
        <title>The resurrection genome of Boea hygrometrica: A blueprint for survival of dehydration.</title>
        <authorList>
            <person name="Xiao L."/>
            <person name="Yang G."/>
            <person name="Zhang L."/>
            <person name="Yang X."/>
            <person name="Zhao S."/>
            <person name="Ji Z."/>
            <person name="Zhou Q."/>
            <person name="Hu M."/>
            <person name="Wang Y."/>
            <person name="Chen M."/>
            <person name="Xu Y."/>
            <person name="Jin H."/>
            <person name="Xiao X."/>
            <person name="Hu G."/>
            <person name="Bao F."/>
            <person name="Hu Y."/>
            <person name="Wan P."/>
            <person name="Li L."/>
            <person name="Deng X."/>
            <person name="Kuang T."/>
            <person name="Xiang C."/>
            <person name="Zhu J.K."/>
            <person name="Oliver M.J."/>
            <person name="He Y."/>
        </authorList>
    </citation>
    <scope>NUCLEOTIDE SEQUENCE [LARGE SCALE GENOMIC DNA]</scope>
    <source>
        <strain evidence="2">cv. XS01</strain>
    </source>
</reference>
<protein>
    <submittedName>
        <fullName evidence="1">Uncharacterized protein</fullName>
    </submittedName>
</protein>
<proteinExistence type="predicted"/>